<organism evidence="5 6">
    <name type="scientific">Flavobacterium urocaniciphilum</name>
    <dbReference type="NCBI Taxonomy" id="1299341"/>
    <lineage>
        <taxon>Bacteria</taxon>
        <taxon>Pseudomonadati</taxon>
        <taxon>Bacteroidota</taxon>
        <taxon>Flavobacteriia</taxon>
        <taxon>Flavobacteriales</taxon>
        <taxon>Flavobacteriaceae</taxon>
        <taxon>Flavobacterium</taxon>
    </lineage>
</organism>
<dbReference type="EMBL" id="FOEI01000001">
    <property type="protein sequence ID" value="SEP59837.1"/>
    <property type="molecule type" value="Genomic_DNA"/>
</dbReference>
<dbReference type="STRING" id="1299341.SAMN05444005_101512"/>
<evidence type="ECO:0000313" key="6">
    <source>
        <dbReference type="Proteomes" id="UP000198648"/>
    </source>
</evidence>
<name>A0A1H8Z6F6_9FLAO</name>
<dbReference type="GO" id="GO:0008757">
    <property type="term" value="F:S-adenosylmethionine-dependent methyltransferase activity"/>
    <property type="evidence" value="ECO:0007669"/>
    <property type="project" value="InterPro"/>
</dbReference>
<dbReference type="OrthoDB" id="9808140at2"/>
<proteinExistence type="predicted"/>
<dbReference type="PANTHER" id="PTHR43464">
    <property type="entry name" value="METHYLTRANSFERASE"/>
    <property type="match status" value="1"/>
</dbReference>
<accession>A0A1H8Z6F6</accession>
<gene>
    <name evidence="5" type="ORF">SAMN05444005_101512</name>
</gene>
<dbReference type="Pfam" id="PF13649">
    <property type="entry name" value="Methyltransf_25"/>
    <property type="match status" value="1"/>
</dbReference>
<dbReference type="RefSeq" id="WP_091464712.1">
    <property type="nucleotide sequence ID" value="NZ_FOEI01000001.1"/>
</dbReference>
<dbReference type="InterPro" id="IPR029063">
    <property type="entry name" value="SAM-dependent_MTases_sf"/>
</dbReference>
<dbReference type="GO" id="GO:0032259">
    <property type="term" value="P:methylation"/>
    <property type="evidence" value="ECO:0007669"/>
    <property type="project" value="UniProtKB-KW"/>
</dbReference>
<evidence type="ECO:0000313" key="5">
    <source>
        <dbReference type="EMBL" id="SEP59837.1"/>
    </source>
</evidence>
<dbReference type="PANTHER" id="PTHR43464:SF19">
    <property type="entry name" value="UBIQUINONE BIOSYNTHESIS O-METHYLTRANSFERASE, MITOCHONDRIAL"/>
    <property type="match status" value="1"/>
</dbReference>
<dbReference type="SUPFAM" id="SSF53335">
    <property type="entry name" value="S-adenosyl-L-methionine-dependent methyltransferases"/>
    <property type="match status" value="1"/>
</dbReference>
<dbReference type="Proteomes" id="UP000198648">
    <property type="component" value="Unassembled WGS sequence"/>
</dbReference>
<keyword evidence="3" id="KW-0949">S-adenosyl-L-methionine</keyword>
<evidence type="ECO:0000256" key="1">
    <source>
        <dbReference type="ARBA" id="ARBA00022603"/>
    </source>
</evidence>
<keyword evidence="2 5" id="KW-0808">Transferase</keyword>
<dbReference type="AlphaFoldDB" id="A0A1H8Z6F6"/>
<dbReference type="Gene3D" id="3.40.50.150">
    <property type="entry name" value="Vaccinia Virus protein VP39"/>
    <property type="match status" value="1"/>
</dbReference>
<reference evidence="5 6" key="1">
    <citation type="submission" date="2016-10" db="EMBL/GenBank/DDBJ databases">
        <authorList>
            <person name="de Groot N.N."/>
        </authorList>
    </citation>
    <scope>NUCLEOTIDE SEQUENCE [LARGE SCALE GENOMIC DNA]</scope>
    <source>
        <strain evidence="5 6">DSM 27078</strain>
    </source>
</reference>
<dbReference type="InterPro" id="IPR041698">
    <property type="entry name" value="Methyltransf_25"/>
</dbReference>
<feature type="domain" description="Methyltransferase" evidence="4">
    <location>
        <begin position="77"/>
        <end position="189"/>
    </location>
</feature>
<keyword evidence="1 5" id="KW-0489">Methyltransferase</keyword>
<evidence type="ECO:0000256" key="3">
    <source>
        <dbReference type="ARBA" id="ARBA00022691"/>
    </source>
</evidence>
<sequence length="278" mass="32635">MISKRKLYYLLSPSMRYSIRKIYYFPSDFWDLISGKRDKTIPPKGLIFIGPGDFKRIGEHYLNIFKEQCNLLPNHRVLDVGCGIGRIAIPLTNYLNKEGSYEGFDIVKNGIDWCQKNITQKNPNFKFTHIDLKNDLYNLKTEQTANNFVFPYQDSSFDLVVLTSVFTHMMPDDVVNYIKEINRVLKPNGKCLVTFFILNEESKNYMKSNSDFNFQYNFGDYSLMDKDVKEANIAFEEKFIFNCIKENNLTIEKTLYGFWSGRPKNESFDYQDTLILTK</sequence>
<dbReference type="CDD" id="cd02440">
    <property type="entry name" value="AdoMet_MTases"/>
    <property type="match status" value="1"/>
</dbReference>
<evidence type="ECO:0000256" key="2">
    <source>
        <dbReference type="ARBA" id="ARBA00022679"/>
    </source>
</evidence>
<protein>
    <submittedName>
        <fullName evidence="5">Methyltransferase domain-containing protein</fullName>
    </submittedName>
</protein>
<keyword evidence="6" id="KW-1185">Reference proteome</keyword>
<evidence type="ECO:0000259" key="4">
    <source>
        <dbReference type="Pfam" id="PF13649"/>
    </source>
</evidence>